<feature type="region of interest" description="Disordered" evidence="1">
    <location>
        <begin position="952"/>
        <end position="972"/>
    </location>
</feature>
<feature type="region of interest" description="Disordered" evidence="1">
    <location>
        <begin position="787"/>
        <end position="806"/>
    </location>
</feature>
<feature type="compositionally biased region" description="Polar residues" evidence="1">
    <location>
        <begin position="1472"/>
        <end position="1481"/>
    </location>
</feature>
<feature type="domain" description="PH" evidence="2">
    <location>
        <begin position="27"/>
        <end position="131"/>
    </location>
</feature>
<dbReference type="EMBL" id="JAAAIM010000139">
    <property type="protein sequence ID" value="KAG0293893.1"/>
    <property type="molecule type" value="Genomic_DNA"/>
</dbReference>
<feature type="compositionally biased region" description="Polar residues" evidence="1">
    <location>
        <begin position="1342"/>
        <end position="1355"/>
    </location>
</feature>
<feature type="compositionally biased region" description="Polar residues" evidence="1">
    <location>
        <begin position="1230"/>
        <end position="1243"/>
    </location>
</feature>
<keyword evidence="4" id="KW-1185">Reference proteome</keyword>
<feature type="compositionally biased region" description="Polar residues" evidence="1">
    <location>
        <begin position="736"/>
        <end position="745"/>
    </location>
</feature>
<proteinExistence type="predicted"/>
<dbReference type="Pfam" id="PF00169">
    <property type="entry name" value="PH"/>
    <property type="match status" value="1"/>
</dbReference>
<feature type="compositionally biased region" description="Polar residues" evidence="1">
    <location>
        <begin position="1188"/>
        <end position="1198"/>
    </location>
</feature>
<feature type="compositionally biased region" description="Low complexity" evidence="1">
    <location>
        <begin position="1366"/>
        <end position="1378"/>
    </location>
</feature>
<feature type="region of interest" description="Disordered" evidence="1">
    <location>
        <begin position="1461"/>
        <end position="1499"/>
    </location>
</feature>
<feature type="region of interest" description="Disordered" evidence="1">
    <location>
        <begin position="1318"/>
        <end position="1436"/>
    </location>
</feature>
<feature type="region of interest" description="Disordered" evidence="1">
    <location>
        <begin position="343"/>
        <end position="428"/>
    </location>
</feature>
<protein>
    <recommendedName>
        <fullName evidence="2">PH domain-containing protein</fullName>
    </recommendedName>
</protein>
<gene>
    <name evidence="3" type="ORF">BGZ96_002116</name>
</gene>
<dbReference type="SUPFAM" id="SSF50729">
    <property type="entry name" value="PH domain-like"/>
    <property type="match status" value="1"/>
</dbReference>
<feature type="compositionally biased region" description="Low complexity" evidence="1">
    <location>
        <begin position="7"/>
        <end position="19"/>
    </location>
</feature>
<evidence type="ECO:0000313" key="3">
    <source>
        <dbReference type="EMBL" id="KAG0293893.1"/>
    </source>
</evidence>
<accession>A0ABQ7K954</accession>
<organism evidence="3 4">
    <name type="scientific">Linnemannia gamsii</name>
    <dbReference type="NCBI Taxonomy" id="64522"/>
    <lineage>
        <taxon>Eukaryota</taxon>
        <taxon>Fungi</taxon>
        <taxon>Fungi incertae sedis</taxon>
        <taxon>Mucoromycota</taxon>
        <taxon>Mortierellomycotina</taxon>
        <taxon>Mortierellomycetes</taxon>
        <taxon>Mortierellales</taxon>
        <taxon>Mortierellaceae</taxon>
        <taxon>Linnemannia</taxon>
    </lineage>
</organism>
<evidence type="ECO:0000259" key="2">
    <source>
        <dbReference type="PROSITE" id="PS50003"/>
    </source>
</evidence>
<feature type="region of interest" description="Disordered" evidence="1">
    <location>
        <begin position="555"/>
        <end position="613"/>
    </location>
</feature>
<feature type="compositionally biased region" description="Low complexity" evidence="1">
    <location>
        <begin position="1200"/>
        <end position="1219"/>
    </location>
</feature>
<dbReference type="SMART" id="SM00233">
    <property type="entry name" value="PH"/>
    <property type="match status" value="1"/>
</dbReference>
<feature type="compositionally biased region" description="Low complexity" evidence="1">
    <location>
        <begin position="236"/>
        <end position="250"/>
    </location>
</feature>
<feature type="region of interest" description="Disordered" evidence="1">
    <location>
        <begin position="650"/>
        <end position="745"/>
    </location>
</feature>
<feature type="region of interest" description="Disordered" evidence="1">
    <location>
        <begin position="186"/>
        <end position="250"/>
    </location>
</feature>
<feature type="compositionally biased region" description="Pro residues" evidence="1">
    <location>
        <begin position="721"/>
        <end position="730"/>
    </location>
</feature>
<feature type="compositionally biased region" description="Low complexity" evidence="1">
    <location>
        <begin position="797"/>
        <end position="806"/>
    </location>
</feature>
<feature type="compositionally biased region" description="Low complexity" evidence="1">
    <location>
        <begin position="590"/>
        <end position="604"/>
    </location>
</feature>
<reference evidence="3 4" key="1">
    <citation type="journal article" date="2020" name="Fungal Divers.">
        <title>Resolving the Mortierellaceae phylogeny through synthesis of multi-gene phylogenetics and phylogenomics.</title>
        <authorList>
            <person name="Vandepol N."/>
            <person name="Liber J."/>
            <person name="Desiro A."/>
            <person name="Na H."/>
            <person name="Kennedy M."/>
            <person name="Barry K."/>
            <person name="Grigoriev I.V."/>
            <person name="Miller A.N."/>
            <person name="O'Donnell K."/>
            <person name="Stajich J.E."/>
            <person name="Bonito G."/>
        </authorList>
    </citation>
    <scope>NUCLEOTIDE SEQUENCE [LARGE SCALE GENOMIC DNA]</scope>
    <source>
        <strain evidence="3 4">AD045</strain>
    </source>
</reference>
<dbReference type="InterPro" id="IPR011993">
    <property type="entry name" value="PH-like_dom_sf"/>
</dbReference>
<feature type="region of interest" description="Disordered" evidence="1">
    <location>
        <begin position="1645"/>
        <end position="1686"/>
    </location>
</feature>
<feature type="compositionally biased region" description="Low complexity" evidence="1">
    <location>
        <begin position="1318"/>
        <end position="1329"/>
    </location>
</feature>
<feature type="compositionally biased region" description="Polar residues" evidence="1">
    <location>
        <begin position="1252"/>
        <end position="1264"/>
    </location>
</feature>
<feature type="compositionally biased region" description="Low complexity" evidence="1">
    <location>
        <begin position="1124"/>
        <end position="1135"/>
    </location>
</feature>
<feature type="region of interest" description="Disordered" evidence="1">
    <location>
        <begin position="987"/>
        <end position="1294"/>
    </location>
</feature>
<dbReference type="Proteomes" id="UP001194696">
    <property type="component" value="Unassembled WGS sequence"/>
</dbReference>
<sequence>MGEGSFDGDSQQRQQQFHGHSGGGGGNMIMQEWLHKRSSSLQLVWKRRWCVLREDRLFFYRSNTDTKPVGMLHLSEYSILAAGPEISRKSKLAFRLSSPEPIPHQQQHHVFFTESAQTLHNWLYSLQLHINHATTSWSSKASSSTAAGLGLQQPGGAGGIDLSRKMDEGGVVPGQSIIDKVLDRLHLDDPSTGGAGPAPAGNMSELTTTSTTTTEQPRVPYIPPNFPQSHEDNNDTWSSTSSMPNTSTNTSTNLEYIFALNQQNQAAKSSMDSTRGGDRSEQQQQAYTQGSPTVSSGANHQPANSTSILNPTSSTGYAGSTFTDQSSVTSEANRFSMHSVDYQGRSSLHQPRPSPGTGSGFHVGSASPRMLPIRSSVHSGLSAENGAGSPSTSVAGSPYASPILSSQHPSLLSSSHNNSHSNQSGSASPRTFYRVLENSSPSKQAESIASSASISTVASSGDVSTINDINSENGLSSTATDSSQPSKPKSAGAAILGLVTGGGKHKKDKKEGSSVGSNHSGSGSGSGSSGLKLFGSGICYYSGCTQMAKTCSFHNKKFRPESPGSIASRKAKEEKKAAKEAAKEEKKAAGKSSLWSSSSDKSGSQGNISEISSPIMMKADGTLLTSYGGSGRGLASRSMVSLPRDAEFGIDPSMVPLPPSHLRSLASSPTRRRSPSVGVLEDSLSQQGQQQDHSRQPEISVLSGGGYSTRPQTPLSAAPSQPLPPPPPRAPSSASNHKTGSNNKETFSLSRKMGLQMGSEFGAGDKNALPGTALDGNYFVANHHRTMQKFQLSRKPQPQQQQQQFIDQQQLQQQQQQQQLQYLQQQSELFKGVGVSRHIVAPDELAMAIEMEAEEMRRRQVEAQEVQKSRPTSMVKGGGVYHSMPIQLHLATVAESAVLPDGAEEFEFGLHESKSSRQQDGGKIISAQEQMAYAPLEPRSTIESDRSPISAITAGISPLSPNPGSQLPPASSLSIPLSEFSSALVVGGGGSTTSSSHGSPRSNSLSAGSGVSSPGFPSSSGLPAPLSFLSLRQLPLSSRPGSRHPTSPMNASFLEEDRSEFHMRSLPPPKRHINDHSSKGDSNGVQRNGLPRRSSAAAAVTLSPTESGSKPGSLSNDQQIGFAPSSPSPGTSGTPLRPAYMARRQSSSPVLIRVSDQGGQNISPLLTGGATRTFAGDAPSREVFSRPSELTTPVSSVEGSPAPSASTRSSSMCSVVTSRYTGQDALPIMSPNQDGTSMSSLPSPTMVRGKVSRTTSSPLASVTPTDGCAPSASPAFDSVSQMPGEYDHSTLPVNASFSPSLAPYRFPAVASEDVPSVVVNSPNVSSSPNAGGNEPGRRVLHNASSFQFPAPSQDSPEVDSNGRPLSSCSSISSYSSASENFGAHKDEDHPTSMEERYSSRQQQYQQQHQQHHQQQRRGSNGLYHDGTHSPGGGMSPSLHAAALGLYPGLRKLSLFTAAAGDHPPPPLLSGRKGSTGSNVSTRDYHHGVTSPTLSTMEDGDEVSTEEEDLDLQNDEDWAGNMKSMRQGYNQDPVIVVATDATACDALLTVVVDSIPTEGLSTPPFMPLPLTPLSSTSQPPRLPTSSGMKAPPVVPGSYYFPASPSIPLPLTPPVSGSIMPIPAVSPVVGVTGTADKNPLALAVATAGAGSPPMIPPRSPHRSAPGSPTALRSMRSYQNLTSPPPPGI</sequence>
<dbReference type="Gene3D" id="2.30.29.30">
    <property type="entry name" value="Pleckstrin-homology domain (PH domain)/Phosphotyrosine-binding domain (PTB)"/>
    <property type="match status" value="1"/>
</dbReference>
<evidence type="ECO:0000256" key="1">
    <source>
        <dbReference type="SAM" id="MobiDB-lite"/>
    </source>
</evidence>
<feature type="region of interest" description="Disordered" evidence="1">
    <location>
        <begin position="264"/>
        <end position="330"/>
    </location>
</feature>
<feature type="compositionally biased region" description="Low complexity" evidence="1">
    <location>
        <begin position="992"/>
        <end position="1040"/>
    </location>
</feature>
<name>A0ABQ7K954_9FUNG</name>
<feature type="compositionally biased region" description="Low complexity" evidence="1">
    <location>
        <begin position="197"/>
        <end position="214"/>
    </location>
</feature>
<feature type="compositionally biased region" description="Polar residues" evidence="1">
    <location>
        <begin position="264"/>
        <end position="273"/>
    </location>
</feature>
<evidence type="ECO:0000313" key="4">
    <source>
        <dbReference type="Proteomes" id="UP001194696"/>
    </source>
</evidence>
<dbReference type="InterPro" id="IPR001849">
    <property type="entry name" value="PH_domain"/>
</dbReference>
<feature type="compositionally biased region" description="Basic and acidic residues" evidence="1">
    <location>
        <begin position="1382"/>
        <end position="1398"/>
    </location>
</feature>
<feature type="compositionally biased region" description="Polar residues" evidence="1">
    <location>
        <begin position="282"/>
        <end position="330"/>
    </location>
</feature>
<feature type="region of interest" description="Disordered" evidence="1">
    <location>
        <begin position="1"/>
        <end position="23"/>
    </location>
</feature>
<feature type="compositionally biased region" description="Basic and acidic residues" evidence="1">
    <location>
        <begin position="570"/>
        <end position="588"/>
    </location>
</feature>
<comment type="caution">
    <text evidence="3">The sequence shown here is derived from an EMBL/GenBank/DDBJ whole genome shotgun (WGS) entry which is preliminary data.</text>
</comment>
<feature type="region of interest" description="Disordered" evidence="1">
    <location>
        <begin position="461"/>
        <end position="528"/>
    </location>
</feature>
<feature type="compositionally biased region" description="Low complexity" evidence="1">
    <location>
        <begin position="401"/>
        <end position="428"/>
    </location>
</feature>
<dbReference type="PROSITE" id="PS50003">
    <property type="entry name" value="PH_DOMAIN"/>
    <property type="match status" value="1"/>
</dbReference>
<feature type="compositionally biased region" description="Polar residues" evidence="1">
    <location>
        <begin position="461"/>
        <end position="487"/>
    </location>
</feature>
<feature type="compositionally biased region" description="Polar residues" evidence="1">
    <location>
        <begin position="1102"/>
        <end position="1119"/>
    </location>
</feature>